<keyword evidence="3" id="KW-1185">Reference proteome</keyword>
<feature type="region of interest" description="Disordered" evidence="1">
    <location>
        <begin position="103"/>
        <end position="139"/>
    </location>
</feature>
<organism evidence="2 3">
    <name type="scientific">Buddleja alternifolia</name>
    <dbReference type="NCBI Taxonomy" id="168488"/>
    <lineage>
        <taxon>Eukaryota</taxon>
        <taxon>Viridiplantae</taxon>
        <taxon>Streptophyta</taxon>
        <taxon>Embryophyta</taxon>
        <taxon>Tracheophyta</taxon>
        <taxon>Spermatophyta</taxon>
        <taxon>Magnoliopsida</taxon>
        <taxon>eudicotyledons</taxon>
        <taxon>Gunneridae</taxon>
        <taxon>Pentapetalae</taxon>
        <taxon>asterids</taxon>
        <taxon>lamiids</taxon>
        <taxon>Lamiales</taxon>
        <taxon>Scrophulariaceae</taxon>
        <taxon>Buddlejeae</taxon>
        <taxon>Buddleja</taxon>
    </lineage>
</organism>
<dbReference type="PANTHER" id="PTHR33738">
    <property type="entry name" value="EMB|CAB82975.1"/>
    <property type="match status" value="1"/>
</dbReference>
<reference evidence="2" key="1">
    <citation type="submission" date="2019-10" db="EMBL/GenBank/DDBJ databases">
        <authorList>
            <person name="Zhang R."/>
            <person name="Pan Y."/>
            <person name="Wang J."/>
            <person name="Ma R."/>
            <person name="Yu S."/>
        </authorList>
    </citation>
    <scope>NUCLEOTIDE SEQUENCE</scope>
    <source>
        <strain evidence="2">LA-IB0</strain>
        <tissue evidence="2">Leaf</tissue>
    </source>
</reference>
<protein>
    <submittedName>
        <fullName evidence="2">Uncharacterized protein</fullName>
    </submittedName>
</protein>
<sequence length="139" mass="15260">MEGGKKSGSSFTSDLFGEKHSSSSSSGGIFSSIFPTPSKSPETKLFRLSETENENDSTRVSGEKDQSRITTIKDKSSSFQEEKVQPFNYSSSIYYGGRDIYSQPKSVENPGLTTFNKDAGEDDSGSASRGNWWQGSLYY</sequence>
<accession>A0AAV6X5C5</accession>
<gene>
    <name evidence="2" type="ORF">BUALT_Bualt11G0123200</name>
</gene>
<feature type="region of interest" description="Disordered" evidence="1">
    <location>
        <begin position="1"/>
        <end position="83"/>
    </location>
</feature>
<dbReference type="Proteomes" id="UP000826271">
    <property type="component" value="Unassembled WGS sequence"/>
</dbReference>
<dbReference type="PANTHER" id="PTHR33738:SF1">
    <property type="entry name" value="PLANT_T7H20-70 PROTEIN"/>
    <property type="match status" value="1"/>
</dbReference>
<feature type="compositionally biased region" description="Low complexity" evidence="1">
    <location>
        <begin position="22"/>
        <end position="34"/>
    </location>
</feature>
<evidence type="ECO:0000313" key="3">
    <source>
        <dbReference type="Proteomes" id="UP000826271"/>
    </source>
</evidence>
<dbReference type="EMBL" id="WHWC01000011">
    <property type="protein sequence ID" value="KAG8374355.1"/>
    <property type="molecule type" value="Genomic_DNA"/>
</dbReference>
<evidence type="ECO:0000256" key="1">
    <source>
        <dbReference type="SAM" id="MobiDB-lite"/>
    </source>
</evidence>
<feature type="compositionally biased region" description="Basic and acidic residues" evidence="1">
    <location>
        <begin position="41"/>
        <end position="50"/>
    </location>
</feature>
<feature type="compositionally biased region" description="Polar residues" evidence="1">
    <location>
        <begin position="125"/>
        <end position="139"/>
    </location>
</feature>
<name>A0AAV6X5C5_9LAMI</name>
<feature type="compositionally biased region" description="Basic and acidic residues" evidence="1">
    <location>
        <begin position="61"/>
        <end position="83"/>
    </location>
</feature>
<feature type="compositionally biased region" description="Polar residues" evidence="1">
    <location>
        <begin position="103"/>
        <end position="116"/>
    </location>
</feature>
<evidence type="ECO:0000313" key="2">
    <source>
        <dbReference type="EMBL" id="KAG8374355.1"/>
    </source>
</evidence>
<dbReference type="AlphaFoldDB" id="A0AAV6X5C5"/>
<comment type="caution">
    <text evidence="2">The sequence shown here is derived from an EMBL/GenBank/DDBJ whole genome shotgun (WGS) entry which is preliminary data.</text>
</comment>
<proteinExistence type="predicted"/>